<dbReference type="GO" id="GO:0000122">
    <property type="term" value="P:negative regulation of transcription by RNA polymerase II"/>
    <property type="evidence" value="ECO:0007669"/>
    <property type="project" value="TreeGrafter"/>
</dbReference>
<name>A0A8S3ZIY6_9EUPU</name>
<dbReference type="OrthoDB" id="6150667at2759"/>
<dbReference type="GO" id="GO:0070822">
    <property type="term" value="C:Sin3-type complex"/>
    <property type="evidence" value="ECO:0007669"/>
    <property type="project" value="TreeGrafter"/>
</dbReference>
<evidence type="ECO:0000256" key="5">
    <source>
        <dbReference type="SAM" id="Phobius"/>
    </source>
</evidence>
<keyword evidence="5" id="KW-0812">Transmembrane</keyword>
<dbReference type="PANTHER" id="PTHR12346:SF0">
    <property type="entry name" value="SIN3A, ISOFORM G"/>
    <property type="match status" value="1"/>
</dbReference>
<dbReference type="PANTHER" id="PTHR12346">
    <property type="entry name" value="SIN3B-RELATED"/>
    <property type="match status" value="1"/>
</dbReference>
<dbReference type="Proteomes" id="UP000678393">
    <property type="component" value="Unassembled WGS sequence"/>
</dbReference>
<proteinExistence type="predicted"/>
<evidence type="ECO:0000256" key="1">
    <source>
        <dbReference type="ARBA" id="ARBA00004123"/>
    </source>
</evidence>
<dbReference type="SUPFAM" id="SSF47762">
    <property type="entry name" value="PAH2 domain"/>
    <property type="match status" value="2"/>
</dbReference>
<comment type="caution">
    <text evidence="6">The sequence shown here is derived from an EMBL/GenBank/DDBJ whole genome shotgun (WGS) entry which is preliminary data.</text>
</comment>
<keyword evidence="5" id="KW-0472">Membrane</keyword>
<sequence length="274" mass="31074">MQVQIDEPQMSEHSVSGIQEQRLKVDDALSYLDQVKLHFGNQPQVYNDFLDIMKDFKSQIIDTPGVVNRVSNMFRGHPDLIVGFNTFLPPGYKMEVHCGSINVHQPGQQVMSITALALLQAVSTVNRVSAPSLAGGQQQQFQSQHLKLKDALSYLDQVKLQFSNQPQVFHDFLDVLEKFKSQAIDWSCVINQVSDLFKGHPDLIVGFNAFLFPEQQIKVQCKTISDSQLAQQFMSTTALAFFLVLVLLLLHNRHYLLLLLLFLPLLLVLRVKQL</sequence>
<organism evidence="6 7">
    <name type="scientific">Candidula unifasciata</name>
    <dbReference type="NCBI Taxonomy" id="100452"/>
    <lineage>
        <taxon>Eukaryota</taxon>
        <taxon>Metazoa</taxon>
        <taxon>Spiralia</taxon>
        <taxon>Lophotrochozoa</taxon>
        <taxon>Mollusca</taxon>
        <taxon>Gastropoda</taxon>
        <taxon>Heterobranchia</taxon>
        <taxon>Euthyneura</taxon>
        <taxon>Panpulmonata</taxon>
        <taxon>Eupulmonata</taxon>
        <taxon>Stylommatophora</taxon>
        <taxon>Helicina</taxon>
        <taxon>Helicoidea</taxon>
        <taxon>Geomitridae</taxon>
        <taxon>Candidula</taxon>
    </lineage>
</organism>
<dbReference type="PROSITE" id="PS51477">
    <property type="entry name" value="PAH"/>
    <property type="match status" value="2"/>
</dbReference>
<feature type="transmembrane region" description="Helical" evidence="5">
    <location>
        <begin position="229"/>
        <end position="250"/>
    </location>
</feature>
<dbReference type="InterPro" id="IPR003822">
    <property type="entry name" value="PAH"/>
</dbReference>
<dbReference type="InterPro" id="IPR036600">
    <property type="entry name" value="PAH_sf"/>
</dbReference>
<accession>A0A8S3ZIY6</accession>
<dbReference type="Gene3D" id="1.20.1160.11">
    <property type="entry name" value="Paired amphipathic helix"/>
    <property type="match status" value="2"/>
</dbReference>
<evidence type="ECO:0000313" key="6">
    <source>
        <dbReference type="EMBL" id="CAG5127146.1"/>
    </source>
</evidence>
<evidence type="ECO:0000256" key="3">
    <source>
        <dbReference type="ARBA" id="ARBA00023242"/>
    </source>
</evidence>
<evidence type="ECO:0000256" key="2">
    <source>
        <dbReference type="ARBA" id="ARBA00022491"/>
    </source>
</evidence>
<feature type="transmembrane region" description="Helical" evidence="5">
    <location>
        <begin position="255"/>
        <end position="271"/>
    </location>
</feature>
<gene>
    <name evidence="6" type="ORF">CUNI_LOCUS12704</name>
</gene>
<dbReference type="Pfam" id="PF02671">
    <property type="entry name" value="PAH"/>
    <property type="match status" value="2"/>
</dbReference>
<keyword evidence="7" id="KW-1185">Reference proteome</keyword>
<dbReference type="EMBL" id="CAJHNH020002580">
    <property type="protein sequence ID" value="CAG5127146.1"/>
    <property type="molecule type" value="Genomic_DNA"/>
</dbReference>
<reference evidence="6" key="1">
    <citation type="submission" date="2021-04" db="EMBL/GenBank/DDBJ databases">
        <authorList>
            <consortium name="Molecular Ecology Group"/>
        </authorList>
    </citation>
    <scope>NUCLEOTIDE SEQUENCE</scope>
</reference>
<evidence type="ECO:0000313" key="7">
    <source>
        <dbReference type="Proteomes" id="UP000678393"/>
    </source>
</evidence>
<protein>
    <submittedName>
        <fullName evidence="6">Uncharacterized protein</fullName>
    </submittedName>
</protein>
<keyword evidence="5" id="KW-1133">Transmembrane helix</keyword>
<dbReference type="AlphaFoldDB" id="A0A8S3ZIY6"/>
<evidence type="ECO:0000256" key="4">
    <source>
        <dbReference type="PROSITE-ProRule" id="PRU00810"/>
    </source>
</evidence>
<keyword evidence="2" id="KW-0678">Repressor</keyword>
<comment type="subcellular location">
    <subcellularLocation>
        <location evidence="1 4">Nucleus</location>
    </subcellularLocation>
</comment>
<dbReference type="GO" id="GO:0003714">
    <property type="term" value="F:transcription corepressor activity"/>
    <property type="evidence" value="ECO:0007669"/>
    <property type="project" value="InterPro"/>
</dbReference>
<dbReference type="FunFam" id="1.20.1160.11:FF:000001">
    <property type="entry name" value="Paired amphipathic helix protein Sin3"/>
    <property type="match status" value="2"/>
</dbReference>
<dbReference type="InterPro" id="IPR039774">
    <property type="entry name" value="Sin3-like"/>
</dbReference>
<keyword evidence="3 4" id="KW-0539">Nucleus</keyword>